<reference evidence="4 5" key="1">
    <citation type="submission" date="2022-03" db="EMBL/GenBank/DDBJ databases">
        <title>Complete genome analysis of Roseomonas KG 17.1 : a prolific producer of plant growth promoters.</title>
        <authorList>
            <person name="Saadouli I."/>
            <person name="Najjari A."/>
            <person name="Mosbah A."/>
            <person name="Ouzari H.I."/>
        </authorList>
    </citation>
    <scope>NUCLEOTIDE SEQUENCE [LARGE SCALE GENOMIC DNA]</scope>
    <source>
        <strain evidence="4 5">KG17-1</strain>
    </source>
</reference>
<keyword evidence="1 4" id="KW-0808">Transferase</keyword>
<dbReference type="InterPro" id="IPR050680">
    <property type="entry name" value="YpeA/RimI_acetyltransf"/>
</dbReference>
<organism evidence="4 5">
    <name type="scientific">Teichococcus vastitatis</name>
    <dbReference type="NCBI Taxonomy" id="2307076"/>
    <lineage>
        <taxon>Bacteria</taxon>
        <taxon>Pseudomonadati</taxon>
        <taxon>Pseudomonadota</taxon>
        <taxon>Alphaproteobacteria</taxon>
        <taxon>Acetobacterales</taxon>
        <taxon>Roseomonadaceae</taxon>
        <taxon>Roseomonas</taxon>
    </lineage>
</organism>
<dbReference type="SUPFAM" id="SSF55729">
    <property type="entry name" value="Acyl-CoA N-acyltransferases (Nat)"/>
    <property type="match status" value="1"/>
</dbReference>
<evidence type="ECO:0000256" key="2">
    <source>
        <dbReference type="ARBA" id="ARBA00023315"/>
    </source>
</evidence>
<name>A0ABS9WDS8_9PROT</name>
<evidence type="ECO:0000259" key="3">
    <source>
        <dbReference type="PROSITE" id="PS51186"/>
    </source>
</evidence>
<proteinExistence type="predicted"/>
<dbReference type="GO" id="GO:0016746">
    <property type="term" value="F:acyltransferase activity"/>
    <property type="evidence" value="ECO:0007669"/>
    <property type="project" value="UniProtKB-KW"/>
</dbReference>
<dbReference type="PROSITE" id="PS51186">
    <property type="entry name" value="GNAT"/>
    <property type="match status" value="1"/>
</dbReference>
<dbReference type="EMBL" id="JALBUU010000125">
    <property type="protein sequence ID" value="MCI0756804.1"/>
    <property type="molecule type" value="Genomic_DNA"/>
</dbReference>
<accession>A0ABS9WDS8</accession>
<evidence type="ECO:0000313" key="4">
    <source>
        <dbReference type="EMBL" id="MCI0756804.1"/>
    </source>
</evidence>
<feature type="domain" description="N-acetyltransferase" evidence="3">
    <location>
        <begin position="121"/>
        <end position="261"/>
    </location>
</feature>
<dbReference type="Pfam" id="PF24553">
    <property type="entry name" value="Rv0428c_C"/>
    <property type="match status" value="1"/>
</dbReference>
<dbReference type="InterPro" id="IPR000182">
    <property type="entry name" value="GNAT_dom"/>
</dbReference>
<keyword evidence="5" id="KW-1185">Reference proteome</keyword>
<comment type="caution">
    <text evidence="4">The sequence shown here is derived from an EMBL/GenBank/DDBJ whole genome shotgun (WGS) entry which is preliminary data.</text>
</comment>
<dbReference type="Proteomes" id="UP001201985">
    <property type="component" value="Unassembled WGS sequence"/>
</dbReference>
<dbReference type="InterPro" id="IPR016181">
    <property type="entry name" value="Acyl_CoA_acyltransferase"/>
</dbReference>
<dbReference type="EC" id="2.3.1.-" evidence="4"/>
<dbReference type="PANTHER" id="PTHR43420">
    <property type="entry name" value="ACETYLTRANSFERASE"/>
    <property type="match status" value="1"/>
</dbReference>
<evidence type="ECO:0000313" key="5">
    <source>
        <dbReference type="Proteomes" id="UP001201985"/>
    </source>
</evidence>
<gene>
    <name evidence="4" type="ORF">MON41_24525</name>
</gene>
<keyword evidence="2 4" id="KW-0012">Acyltransferase</keyword>
<dbReference type="RefSeq" id="WP_120007064.1">
    <property type="nucleotide sequence ID" value="NZ_JALBUU010000125.1"/>
</dbReference>
<sequence length="261" mass="27789">MNAHSWQGVSVAELERASHTAVPALRTGFDGPFLMRAFLGGTGRANAVSAVDPLPDPGLPPRLDRIEAAYARLGLPVRFRSTPLDPPGLQEALLARGYHATEESRVMAGPLAAFAAADAALEVKPAPDDEWLSVLSTADHQTPERRAEKRQAAGMMMVPAAWMVLRGTDGQAAVSGQLSLDGRLAGFFDVATRPEFRRQGMARRLLAAAAAWAAGQGGATGWLQVSAANASACALYESLGLREIYRYRYYLPGPGDGLRHA</sequence>
<dbReference type="InterPro" id="IPR056935">
    <property type="entry name" value="Rv0428c-like_C"/>
</dbReference>
<protein>
    <submittedName>
        <fullName evidence="4">GNAT family N-acetyltransferase</fullName>
        <ecNumber evidence="4">2.3.1.-</ecNumber>
    </submittedName>
</protein>
<evidence type="ECO:0000256" key="1">
    <source>
        <dbReference type="ARBA" id="ARBA00022679"/>
    </source>
</evidence>
<dbReference type="Gene3D" id="3.40.630.30">
    <property type="match status" value="1"/>
</dbReference>